<dbReference type="EMBL" id="CP016757">
    <property type="protein sequence ID" value="ANZ45558.1"/>
    <property type="molecule type" value="Genomic_DNA"/>
</dbReference>
<proteinExistence type="predicted"/>
<organism evidence="1 2">
    <name type="scientific">Cloacibacillus porcorum</name>
    <dbReference type="NCBI Taxonomy" id="1197717"/>
    <lineage>
        <taxon>Bacteria</taxon>
        <taxon>Thermotogati</taxon>
        <taxon>Synergistota</taxon>
        <taxon>Synergistia</taxon>
        <taxon>Synergistales</taxon>
        <taxon>Synergistaceae</taxon>
        <taxon>Cloacibacillus</taxon>
    </lineage>
</organism>
<reference evidence="1" key="1">
    <citation type="submission" date="2016-08" db="EMBL/GenBank/DDBJ databases">
        <title>Complete genome of Cloacibacillus porcorum.</title>
        <authorList>
            <person name="Looft T."/>
            <person name="Bayles D.O."/>
            <person name="Alt D.P."/>
        </authorList>
    </citation>
    <scope>NUCLEOTIDE SEQUENCE [LARGE SCALE GENOMIC DNA]</scope>
    <source>
        <strain evidence="1">CL-84</strain>
    </source>
</reference>
<gene>
    <name evidence="1" type="ORF">BED41_11025</name>
</gene>
<dbReference type="Proteomes" id="UP000093044">
    <property type="component" value="Chromosome"/>
</dbReference>
<dbReference type="AlphaFoldDB" id="A0A1B2I6E5"/>
<protein>
    <submittedName>
        <fullName evidence="1">Uncharacterized protein</fullName>
    </submittedName>
</protein>
<evidence type="ECO:0000313" key="1">
    <source>
        <dbReference type="EMBL" id="ANZ45558.1"/>
    </source>
</evidence>
<dbReference type="KEGG" id="cpor:BED41_11025"/>
<accession>A0A1B2I6E5</accession>
<evidence type="ECO:0000313" key="2">
    <source>
        <dbReference type="Proteomes" id="UP000093044"/>
    </source>
</evidence>
<name>A0A1B2I6E5_9BACT</name>
<dbReference type="RefSeq" id="WP_066746085.1">
    <property type="nucleotide sequence ID" value="NZ_CALCLR010000098.1"/>
</dbReference>
<sequence length="59" mass="7023">MTEMWEFCEDENSGRINNKYRKPAVWGGPAVRFTPRKAFRNIAKNDESKKSVQIYPWFP</sequence>
<keyword evidence="2" id="KW-1185">Reference proteome</keyword>
<dbReference type="GeneID" id="83058380"/>